<dbReference type="Proteomes" id="UP001225034">
    <property type="component" value="Unassembled WGS sequence"/>
</dbReference>
<sequence>MSLVFATWSGLGIASTVLFSILFLKETADFKRVFGLGILLSGILLLNFAA</sequence>
<feature type="transmembrane region" description="Helical" evidence="3">
    <location>
        <begin position="33"/>
        <end position="49"/>
    </location>
</feature>
<comment type="caution">
    <text evidence="4">The sequence shown here is derived from an EMBL/GenBank/DDBJ whole genome shotgun (WGS) entry which is preliminary data.</text>
</comment>
<feature type="transmembrane region" description="Helical" evidence="3">
    <location>
        <begin position="6"/>
        <end position="24"/>
    </location>
</feature>
<name>A0ABT9YGE5_9BACI</name>
<keyword evidence="2 3" id="KW-0812">Transmembrane</keyword>
<keyword evidence="3" id="KW-0472">Membrane</keyword>
<dbReference type="InterPro" id="IPR045324">
    <property type="entry name" value="Small_multidrug_res"/>
</dbReference>
<evidence type="ECO:0000313" key="4">
    <source>
        <dbReference type="EMBL" id="MDQ0206581.1"/>
    </source>
</evidence>
<gene>
    <name evidence="4" type="ORF">J2S05_001380</name>
</gene>
<comment type="similarity">
    <text evidence="2">Belongs to the drug/metabolite transporter (DMT) superfamily. Small multidrug resistance (SMR) (TC 2.A.7.1) family.</text>
</comment>
<dbReference type="SUPFAM" id="SSF103481">
    <property type="entry name" value="Multidrug resistance efflux transporter EmrE"/>
    <property type="match status" value="1"/>
</dbReference>
<keyword evidence="5" id="KW-1185">Reference proteome</keyword>
<evidence type="ECO:0000256" key="2">
    <source>
        <dbReference type="RuleBase" id="RU003942"/>
    </source>
</evidence>
<keyword evidence="3" id="KW-1133">Transmembrane helix</keyword>
<accession>A0ABT9YGE5</accession>
<dbReference type="InterPro" id="IPR037185">
    <property type="entry name" value="EmrE-like"/>
</dbReference>
<organism evidence="4 5">
    <name type="scientific">Alkalicoccobacillus murimartini</name>
    <dbReference type="NCBI Taxonomy" id="171685"/>
    <lineage>
        <taxon>Bacteria</taxon>
        <taxon>Bacillati</taxon>
        <taxon>Bacillota</taxon>
        <taxon>Bacilli</taxon>
        <taxon>Bacillales</taxon>
        <taxon>Bacillaceae</taxon>
        <taxon>Alkalicoccobacillus</taxon>
    </lineage>
</organism>
<dbReference type="Gene3D" id="1.10.3730.20">
    <property type="match status" value="1"/>
</dbReference>
<dbReference type="Pfam" id="PF00893">
    <property type="entry name" value="Multi_Drug_Res"/>
    <property type="match status" value="1"/>
</dbReference>
<evidence type="ECO:0000256" key="1">
    <source>
        <dbReference type="ARBA" id="ARBA00004127"/>
    </source>
</evidence>
<protein>
    <submittedName>
        <fullName evidence="4">Multidrug transporter EmrE-like cation transporter</fullName>
    </submittedName>
</protein>
<evidence type="ECO:0000313" key="5">
    <source>
        <dbReference type="Proteomes" id="UP001225034"/>
    </source>
</evidence>
<evidence type="ECO:0000256" key="3">
    <source>
        <dbReference type="SAM" id="Phobius"/>
    </source>
</evidence>
<comment type="subcellular location">
    <subcellularLocation>
        <location evidence="2">Cell membrane</location>
        <topology evidence="2">Multi-pass membrane protein</topology>
    </subcellularLocation>
    <subcellularLocation>
        <location evidence="1">Endomembrane system</location>
        <topology evidence="1">Multi-pass membrane protein</topology>
    </subcellularLocation>
</comment>
<dbReference type="EMBL" id="JAUSUA010000002">
    <property type="protein sequence ID" value="MDQ0206581.1"/>
    <property type="molecule type" value="Genomic_DNA"/>
</dbReference>
<reference evidence="4 5" key="1">
    <citation type="submission" date="2023-07" db="EMBL/GenBank/DDBJ databases">
        <title>Genomic Encyclopedia of Type Strains, Phase IV (KMG-IV): sequencing the most valuable type-strain genomes for metagenomic binning, comparative biology and taxonomic classification.</title>
        <authorList>
            <person name="Goeker M."/>
        </authorList>
    </citation>
    <scope>NUCLEOTIDE SEQUENCE [LARGE SCALE GENOMIC DNA]</scope>
    <source>
        <strain evidence="4 5">DSM 19154</strain>
    </source>
</reference>
<proteinExistence type="inferred from homology"/>